<accession>A0A927FRJ6</accession>
<dbReference type="Pfam" id="PF01593">
    <property type="entry name" value="Amino_oxidase"/>
    <property type="match status" value="1"/>
</dbReference>
<dbReference type="EMBL" id="JACYFU010000001">
    <property type="protein sequence ID" value="MBD8064925.1"/>
    <property type="molecule type" value="Genomic_DNA"/>
</dbReference>
<feature type="domain" description="Amine oxidase" evidence="1">
    <location>
        <begin position="13"/>
        <end position="268"/>
    </location>
</feature>
<evidence type="ECO:0000313" key="2">
    <source>
        <dbReference type="EMBL" id="MBD8064925.1"/>
    </source>
</evidence>
<dbReference type="RefSeq" id="WP_191773333.1">
    <property type="nucleotide sequence ID" value="NZ_JACYFU010000001.1"/>
</dbReference>
<dbReference type="InterPro" id="IPR050464">
    <property type="entry name" value="Zeta_carotene_desat/Oxidored"/>
</dbReference>
<dbReference type="InterPro" id="IPR036188">
    <property type="entry name" value="FAD/NAD-bd_sf"/>
</dbReference>
<dbReference type="Gene3D" id="1.10.405.20">
    <property type="match status" value="1"/>
</dbReference>
<proteinExistence type="predicted"/>
<dbReference type="PANTHER" id="PTHR42923">
    <property type="entry name" value="PROTOPORPHYRINOGEN OXIDASE"/>
    <property type="match status" value="1"/>
</dbReference>
<dbReference type="AlphaFoldDB" id="A0A927FRJ6"/>
<comment type="caution">
    <text evidence="2">The sequence shown here is derived from an EMBL/GenBank/DDBJ whole genome shotgun (WGS) entry which is preliminary data.</text>
</comment>
<dbReference type="Gene3D" id="3.50.50.60">
    <property type="entry name" value="FAD/NAD(P)-binding domain"/>
    <property type="match status" value="1"/>
</dbReference>
<sequence length="444" mass="50003">MTASSIAVIGSGISGLSAAWLLSKTHKVTLFEKAGRVGGHTNTVTVDMPDGRVPVDTGFIVYNEKNYPNLTAFFEHLGVETTPSCMSFAVSVDEGRMEYSGRHLAGLFGQRRNIVRLEHWTLVKDIMRFFREAERQIDSCSPEVSIGDFLAQQGYSRAFIEDHILPMSAAIWSTPSRGMLDFPARTFIKFFSNHSLLQVGGRPVWRTVRGGARNYVDAVLRDGAMTVVTDANLTAVHRHAQGVEVYQEDGSRQHFDQVILACHADQALRLLGDASESERNVLSAFRFTPNRAVLHSDHRFMPRRKHLWSSWNYLRRGAGDAGLSLTYWMNRLQPLPSRQHLFVTLNPHRQIDPAKVHASVDYEHPLFDARAIAAQSELWQIQGTNRTWFAGAWMGYGFHEDGLQAGLEVAERLGPIERPWSVVDARGRIAHNWMEGEQHLWAAE</sequence>
<dbReference type="InterPro" id="IPR002937">
    <property type="entry name" value="Amino_oxidase"/>
</dbReference>
<dbReference type="Proteomes" id="UP000654108">
    <property type="component" value="Unassembled WGS sequence"/>
</dbReference>
<gene>
    <name evidence="2" type="ORF">IC608_05500</name>
</gene>
<dbReference type="PANTHER" id="PTHR42923:SF17">
    <property type="entry name" value="AMINE OXIDASE DOMAIN-CONTAINING PROTEIN"/>
    <property type="match status" value="1"/>
</dbReference>
<reference evidence="2" key="1">
    <citation type="submission" date="2020-09" db="EMBL/GenBank/DDBJ databases">
        <title>Genome seq and assembly of Devosia sp.</title>
        <authorList>
            <person name="Chhetri G."/>
        </authorList>
    </citation>
    <scope>NUCLEOTIDE SEQUENCE</scope>
    <source>
        <strain evidence="2">PTR5</strain>
    </source>
</reference>
<dbReference type="GO" id="GO:0016491">
    <property type="term" value="F:oxidoreductase activity"/>
    <property type="evidence" value="ECO:0007669"/>
    <property type="project" value="InterPro"/>
</dbReference>
<keyword evidence="3" id="KW-1185">Reference proteome</keyword>
<organism evidence="2 3">
    <name type="scientific">Devosia oryzisoli</name>
    <dbReference type="NCBI Taxonomy" id="2774138"/>
    <lineage>
        <taxon>Bacteria</taxon>
        <taxon>Pseudomonadati</taxon>
        <taxon>Pseudomonadota</taxon>
        <taxon>Alphaproteobacteria</taxon>
        <taxon>Hyphomicrobiales</taxon>
        <taxon>Devosiaceae</taxon>
        <taxon>Devosia</taxon>
    </lineage>
</organism>
<name>A0A927FRJ6_9HYPH</name>
<dbReference type="Gene3D" id="3.30.70.1990">
    <property type="match status" value="1"/>
</dbReference>
<protein>
    <submittedName>
        <fullName evidence="2">FAD-dependent oxidoreductase</fullName>
    </submittedName>
</protein>
<evidence type="ECO:0000259" key="1">
    <source>
        <dbReference type="Pfam" id="PF01593"/>
    </source>
</evidence>
<dbReference type="SUPFAM" id="SSF51905">
    <property type="entry name" value="FAD/NAD(P)-binding domain"/>
    <property type="match status" value="1"/>
</dbReference>
<dbReference type="FunFam" id="1.10.405.20:FF:000001">
    <property type="entry name" value="Amine oxidase"/>
    <property type="match status" value="1"/>
</dbReference>
<evidence type="ECO:0000313" key="3">
    <source>
        <dbReference type="Proteomes" id="UP000654108"/>
    </source>
</evidence>